<reference evidence="8" key="1">
    <citation type="journal article" date="2023" name="Int. J. Syst. Evol. Microbiol.">
        <title>Claveliimonas bilis gen. nov., sp. nov., deoxycholic acid-producing bacteria isolated from human faeces, and reclassification of Sellimonas monacensis Zenner et al. 2021 as Claveliimonas monacensis comb. nov.</title>
        <authorList>
            <person name="Hisatomi A."/>
            <person name="Kastawa N.W.E.P.G."/>
            <person name="Song I."/>
            <person name="Ohkuma M."/>
            <person name="Fukiya S."/>
            <person name="Sakamoto M."/>
        </authorList>
    </citation>
    <scope>NUCLEOTIDE SEQUENCE [LARGE SCALE GENOMIC DNA]</scope>
    <source>
        <strain evidence="8">12BBH14</strain>
    </source>
</reference>
<evidence type="ECO:0000259" key="6">
    <source>
        <dbReference type="Pfam" id="PF12698"/>
    </source>
</evidence>
<feature type="transmembrane region" description="Helical" evidence="5">
    <location>
        <begin position="321"/>
        <end position="341"/>
    </location>
</feature>
<feature type="transmembrane region" description="Helical" evidence="5">
    <location>
        <begin position="290"/>
        <end position="314"/>
    </location>
</feature>
<dbReference type="Proteomes" id="UP001305815">
    <property type="component" value="Chromosome"/>
</dbReference>
<dbReference type="InterPro" id="IPR013525">
    <property type="entry name" value="ABC2_TM"/>
</dbReference>
<feature type="transmembrane region" description="Helical" evidence="5">
    <location>
        <begin position="372"/>
        <end position="397"/>
    </location>
</feature>
<accession>A0ABN6YU76</accession>
<name>A0ABN6YU76_9FIRM</name>
<keyword evidence="2 5" id="KW-0812">Transmembrane</keyword>
<evidence type="ECO:0000256" key="3">
    <source>
        <dbReference type="ARBA" id="ARBA00022989"/>
    </source>
</evidence>
<dbReference type="RefSeq" id="WP_316266306.1">
    <property type="nucleotide sequence ID" value="NZ_AP027742.1"/>
</dbReference>
<evidence type="ECO:0000313" key="7">
    <source>
        <dbReference type="EMBL" id="BDZ76701.1"/>
    </source>
</evidence>
<evidence type="ECO:0000256" key="4">
    <source>
        <dbReference type="ARBA" id="ARBA00023136"/>
    </source>
</evidence>
<protein>
    <submittedName>
        <fullName evidence="7">Sodium ABC transporter</fullName>
    </submittedName>
</protein>
<evidence type="ECO:0000256" key="2">
    <source>
        <dbReference type="ARBA" id="ARBA00022692"/>
    </source>
</evidence>
<proteinExistence type="predicted"/>
<feature type="domain" description="ABC-2 type transporter transmembrane" evidence="6">
    <location>
        <begin position="20"/>
        <end position="390"/>
    </location>
</feature>
<feature type="transmembrane region" description="Helical" evidence="5">
    <location>
        <begin position="196"/>
        <end position="218"/>
    </location>
</feature>
<keyword evidence="8" id="KW-1185">Reference proteome</keyword>
<evidence type="ECO:0000256" key="5">
    <source>
        <dbReference type="SAM" id="Phobius"/>
    </source>
</evidence>
<feature type="transmembrane region" description="Helical" evidence="5">
    <location>
        <begin position="244"/>
        <end position="270"/>
    </location>
</feature>
<evidence type="ECO:0000313" key="8">
    <source>
        <dbReference type="Proteomes" id="UP001305815"/>
    </source>
</evidence>
<dbReference type="PANTHER" id="PTHR43471:SF3">
    <property type="entry name" value="ABC TRANSPORTER PERMEASE PROTEIN NATB"/>
    <property type="match status" value="1"/>
</dbReference>
<keyword evidence="4 5" id="KW-0472">Membrane</keyword>
<organism evidence="7 8">
    <name type="scientific">Claveliimonas bilis</name>
    <dbReference type="NCBI Taxonomy" id="3028070"/>
    <lineage>
        <taxon>Bacteria</taxon>
        <taxon>Bacillati</taxon>
        <taxon>Bacillota</taxon>
        <taxon>Clostridia</taxon>
        <taxon>Lachnospirales</taxon>
        <taxon>Lachnospiraceae</taxon>
        <taxon>Claveliimonas</taxon>
    </lineage>
</organism>
<dbReference type="PANTHER" id="PTHR43471">
    <property type="entry name" value="ABC TRANSPORTER PERMEASE"/>
    <property type="match status" value="1"/>
</dbReference>
<dbReference type="Pfam" id="PF12698">
    <property type="entry name" value="ABC2_membrane_3"/>
    <property type="match status" value="1"/>
</dbReference>
<comment type="subcellular location">
    <subcellularLocation>
        <location evidence="1">Membrane</location>
        <topology evidence="1">Multi-pass membrane protein</topology>
    </subcellularLocation>
</comment>
<dbReference type="EMBL" id="AP027742">
    <property type="protein sequence ID" value="BDZ76701.1"/>
    <property type="molecule type" value="Genomic_DNA"/>
</dbReference>
<evidence type="ECO:0000256" key="1">
    <source>
        <dbReference type="ARBA" id="ARBA00004141"/>
    </source>
</evidence>
<feature type="transmembrane region" description="Helical" evidence="5">
    <location>
        <begin position="21"/>
        <end position="44"/>
    </location>
</feature>
<sequence length="405" mass="44603">MNGIKQIFGKEMARIFKDRKMVFSVFLLPVLIMVVILTIISNLAENMEEDLEEHQEIVYIQNQPETFQVFLESGEYDYDLKEVKNDGQRKQAEDEILQGTADLIIEFPENFDSAISQYESGDEIPQIKTYYNPSEDYSAQAYQEISGGTLEAYRQVLLAGRMGNAEATIVFTVNSDNDRMEIQDEDKASGKALGLMLPYFITILLFAGAMGIGADMIAGEKERGTMASLLVAPIKRTSIVLGKVFALMVISGISSLIYVAVMVICMPLMMRSMTGTSGGSLNLQMDVEQTVMLALLLVAIAFLYAAIVALISVFAKTTKEATSYITPVYMLVLVIGLLTMFQTGTPDPSRYYIPIYNSALALQGILAKDITVMQYIVTLAETLVVGGVLTACIARAFKSEKVMAP</sequence>
<gene>
    <name evidence="7" type="primary">natB</name>
    <name evidence="7" type="ORF">Lac1_08840</name>
</gene>
<keyword evidence="3 5" id="KW-1133">Transmembrane helix</keyword>